<evidence type="ECO:0000313" key="3">
    <source>
        <dbReference type="Proteomes" id="UP000193335"/>
    </source>
</evidence>
<dbReference type="RefSeq" id="WP_144030568.1">
    <property type="nucleotide sequence ID" value="NZ_NAFL01000175.1"/>
</dbReference>
<gene>
    <name evidence="2" type="ORF">BSZ19_02660</name>
</gene>
<evidence type="ECO:0000259" key="1">
    <source>
        <dbReference type="Pfam" id="PF12728"/>
    </source>
</evidence>
<sequence length="73" mass="8183">MLPETKERRPPLVTAAAALYLNVQSNYLEKLRCNGSGPVFIKRGGLVRYDPDDLDAWLDAGKRQSTSHQRKVA</sequence>
<proteinExistence type="predicted"/>
<reference evidence="2 3" key="1">
    <citation type="submission" date="2017-03" db="EMBL/GenBank/DDBJ databases">
        <title>Whole genome sequences of fourteen strains of Bradyrhizobium canariense and one strain of Bradyrhizobium japonicum isolated from Lupinus (Papilionoideae: Genisteae) species in Algeria.</title>
        <authorList>
            <person name="Crovadore J."/>
            <person name="Chekireb D."/>
            <person name="Brachmann A."/>
            <person name="Chablais R."/>
            <person name="Cochard B."/>
            <person name="Lefort F."/>
        </authorList>
    </citation>
    <scope>NUCLEOTIDE SEQUENCE [LARGE SCALE GENOMIC DNA]</scope>
    <source>
        <strain evidence="2 3">UBMA197</strain>
    </source>
</reference>
<evidence type="ECO:0000313" key="2">
    <source>
        <dbReference type="EMBL" id="OSJ36765.1"/>
    </source>
</evidence>
<dbReference type="Proteomes" id="UP000193335">
    <property type="component" value="Unassembled WGS sequence"/>
</dbReference>
<accession>A0A1Y2JYL0</accession>
<protein>
    <recommendedName>
        <fullName evidence="1">Helix-turn-helix domain-containing protein</fullName>
    </recommendedName>
</protein>
<feature type="domain" description="Helix-turn-helix" evidence="1">
    <location>
        <begin position="14"/>
        <end position="60"/>
    </location>
</feature>
<name>A0A1Y2JYL0_BRAJP</name>
<organism evidence="2 3">
    <name type="scientific">Bradyrhizobium japonicum</name>
    <dbReference type="NCBI Taxonomy" id="375"/>
    <lineage>
        <taxon>Bacteria</taxon>
        <taxon>Pseudomonadati</taxon>
        <taxon>Pseudomonadota</taxon>
        <taxon>Alphaproteobacteria</taxon>
        <taxon>Hyphomicrobiales</taxon>
        <taxon>Nitrobacteraceae</taxon>
        <taxon>Bradyrhizobium</taxon>
    </lineage>
</organism>
<dbReference type="AlphaFoldDB" id="A0A1Y2JYL0"/>
<dbReference type="EMBL" id="NAFL01000175">
    <property type="protein sequence ID" value="OSJ36765.1"/>
    <property type="molecule type" value="Genomic_DNA"/>
</dbReference>
<dbReference type="Pfam" id="PF12728">
    <property type="entry name" value="HTH_17"/>
    <property type="match status" value="1"/>
</dbReference>
<dbReference type="InterPro" id="IPR041657">
    <property type="entry name" value="HTH_17"/>
</dbReference>
<comment type="caution">
    <text evidence="2">The sequence shown here is derived from an EMBL/GenBank/DDBJ whole genome shotgun (WGS) entry which is preliminary data.</text>
</comment>